<evidence type="ECO:0000256" key="1">
    <source>
        <dbReference type="SAM" id="Phobius"/>
    </source>
</evidence>
<keyword evidence="1" id="KW-1133">Transmembrane helix</keyword>
<name>A0ABW0S731_9BURK</name>
<evidence type="ECO:0000313" key="3">
    <source>
        <dbReference type="Proteomes" id="UP001596086"/>
    </source>
</evidence>
<evidence type="ECO:0000313" key="2">
    <source>
        <dbReference type="EMBL" id="MFC5551820.1"/>
    </source>
</evidence>
<keyword evidence="1" id="KW-0812">Transmembrane</keyword>
<dbReference type="EMBL" id="JBHSMZ010000024">
    <property type="protein sequence ID" value="MFC5551820.1"/>
    <property type="molecule type" value="Genomic_DNA"/>
</dbReference>
<dbReference type="RefSeq" id="WP_379776514.1">
    <property type="nucleotide sequence ID" value="NZ_JBHSMZ010000024.1"/>
</dbReference>
<proteinExistence type="predicted"/>
<gene>
    <name evidence="2" type="ORF">ACFPO9_25150</name>
</gene>
<dbReference type="Proteomes" id="UP001596086">
    <property type="component" value="Unassembled WGS sequence"/>
</dbReference>
<reference evidence="3" key="1">
    <citation type="journal article" date="2019" name="Int. J. Syst. Evol. Microbiol.">
        <title>The Global Catalogue of Microorganisms (GCM) 10K type strain sequencing project: providing services to taxonomists for standard genome sequencing and annotation.</title>
        <authorList>
            <consortium name="The Broad Institute Genomics Platform"/>
            <consortium name="The Broad Institute Genome Sequencing Center for Infectious Disease"/>
            <person name="Wu L."/>
            <person name="Ma J."/>
        </authorList>
    </citation>
    <scope>NUCLEOTIDE SEQUENCE [LARGE SCALE GENOMIC DNA]</scope>
    <source>
        <strain evidence="3">CGMCC 4.5798</strain>
    </source>
</reference>
<sequence length="80" mass="7968">MMLNDGINMSKTLARATFKVILPGLAAGGLCGAAAGAGLVDRGWAVAAAIGVALFVGLSVLRIRRRFKAGMAAAPAPGDT</sequence>
<keyword evidence="1" id="KW-0472">Membrane</keyword>
<comment type="caution">
    <text evidence="2">The sequence shown here is derived from an EMBL/GenBank/DDBJ whole genome shotgun (WGS) entry which is preliminary data.</text>
</comment>
<protein>
    <submittedName>
        <fullName evidence="2">Uncharacterized protein</fullName>
    </submittedName>
</protein>
<accession>A0ABW0S731</accession>
<organism evidence="2 3">
    <name type="scientific">Massilia aerilata</name>
    <dbReference type="NCBI Taxonomy" id="453817"/>
    <lineage>
        <taxon>Bacteria</taxon>
        <taxon>Pseudomonadati</taxon>
        <taxon>Pseudomonadota</taxon>
        <taxon>Betaproteobacteria</taxon>
        <taxon>Burkholderiales</taxon>
        <taxon>Oxalobacteraceae</taxon>
        <taxon>Telluria group</taxon>
        <taxon>Massilia</taxon>
    </lineage>
</organism>
<feature type="transmembrane region" description="Helical" evidence="1">
    <location>
        <begin position="43"/>
        <end position="61"/>
    </location>
</feature>
<keyword evidence="3" id="KW-1185">Reference proteome</keyword>